<proteinExistence type="predicted"/>
<dbReference type="Proteomes" id="UP000000742">
    <property type="component" value="Chromosome"/>
</dbReference>
<protein>
    <submittedName>
        <fullName evidence="1">Uncharacterized conserved protein</fullName>
    </submittedName>
</protein>
<dbReference type="InterPro" id="IPR036638">
    <property type="entry name" value="HLH_DNA-bd_sf"/>
</dbReference>
<evidence type="ECO:0000313" key="1">
    <source>
        <dbReference type="EMBL" id="ACJ34567.1"/>
    </source>
</evidence>
<dbReference type="HOGENOM" id="CLU_192141_1_0_9"/>
<dbReference type="InterPro" id="IPR018540">
    <property type="entry name" value="Spo0E-like"/>
</dbReference>
<dbReference type="KEGG" id="afl:Aflv_2208"/>
<reference evidence="1 2" key="1">
    <citation type="journal article" date="2008" name="Genome Biol.">
        <title>Encapsulated in silica: genome, proteome and physiology of the thermophilic bacterium Anoxybacillus flavithermus WK1.</title>
        <authorList>
            <person name="Saw J.H."/>
            <person name="Mountain B.W."/>
            <person name="Feng L."/>
            <person name="Omelchenko M.V."/>
            <person name="Hou S."/>
            <person name="Saito J.A."/>
            <person name="Stott M.B."/>
            <person name="Li D."/>
            <person name="Zhao G."/>
            <person name="Wu J."/>
            <person name="Galperin M.Y."/>
            <person name="Koonin E.V."/>
            <person name="Makarova K.S."/>
            <person name="Wolf Y.I."/>
            <person name="Rigden D.J."/>
            <person name="Dunfield P.F."/>
            <person name="Wang L."/>
            <person name="Alam M."/>
        </authorList>
    </citation>
    <scope>NUCLEOTIDE SEQUENCE [LARGE SCALE GENOMIC DNA]</scope>
    <source>
        <strain evidence="2">DSM 21510 / WK1</strain>
    </source>
</reference>
<gene>
    <name evidence="1" type="ordered locus">Aflv_2208</name>
</gene>
<dbReference type="GO" id="GO:0046983">
    <property type="term" value="F:protein dimerization activity"/>
    <property type="evidence" value="ECO:0007669"/>
    <property type="project" value="InterPro"/>
</dbReference>
<sequence length="44" mass="5114">MAQMYGFSAKETIQCSQELDELLNKHLKEAVLFHKEKEDKPCTT</sequence>
<name>B7GM62_ANOFW</name>
<organism evidence="1 2">
    <name type="scientific">Anoxybacillus flavithermus (strain DSM 21510 / WK1)</name>
    <dbReference type="NCBI Taxonomy" id="491915"/>
    <lineage>
        <taxon>Bacteria</taxon>
        <taxon>Bacillati</taxon>
        <taxon>Bacillota</taxon>
        <taxon>Bacilli</taxon>
        <taxon>Bacillales</taxon>
        <taxon>Anoxybacillaceae</taxon>
        <taxon>Anoxybacillus</taxon>
    </lineage>
</organism>
<dbReference type="InterPro" id="IPR037208">
    <property type="entry name" value="Spo0E-like_sf"/>
</dbReference>
<dbReference type="SUPFAM" id="SSF140500">
    <property type="entry name" value="BAS1536-like"/>
    <property type="match status" value="1"/>
</dbReference>
<dbReference type="EMBL" id="CP000922">
    <property type="protein sequence ID" value="ACJ34567.1"/>
    <property type="molecule type" value="Genomic_DNA"/>
</dbReference>
<evidence type="ECO:0000313" key="2">
    <source>
        <dbReference type="Proteomes" id="UP000000742"/>
    </source>
</evidence>
<dbReference type="AlphaFoldDB" id="B7GM62"/>
<dbReference type="Gene3D" id="4.10.280.10">
    <property type="entry name" value="Helix-loop-helix DNA-binding domain"/>
    <property type="match status" value="1"/>
</dbReference>
<dbReference type="Pfam" id="PF09388">
    <property type="entry name" value="SpoOE-like"/>
    <property type="match status" value="1"/>
</dbReference>
<accession>B7GM62</accession>
<dbReference type="GO" id="GO:0043937">
    <property type="term" value="P:regulation of sporulation"/>
    <property type="evidence" value="ECO:0007669"/>
    <property type="project" value="InterPro"/>
</dbReference>